<dbReference type="AlphaFoldDB" id="A0A2Z4IDS3"/>
<dbReference type="UniPathway" id="UPA00050">
    <property type="reaction ID" value="UER00063"/>
</dbReference>
<dbReference type="InterPro" id="IPR036291">
    <property type="entry name" value="NAD(P)-bd_dom_sf"/>
</dbReference>
<evidence type="ECO:0000256" key="7">
    <source>
        <dbReference type="ARBA" id="ARBA00022697"/>
    </source>
</evidence>
<keyword evidence="6 10" id="KW-0028">Amino-acid biosynthesis</keyword>
<keyword evidence="7 10" id="KW-0791">Threonine biosynthesis</keyword>
<dbReference type="Gene3D" id="3.40.50.720">
    <property type="entry name" value="NAD(P)-binding Rossmann-like Domain"/>
    <property type="match status" value="1"/>
</dbReference>
<dbReference type="InterPro" id="IPR019811">
    <property type="entry name" value="HDH_CS"/>
</dbReference>
<evidence type="ECO:0000256" key="6">
    <source>
        <dbReference type="ARBA" id="ARBA00022605"/>
    </source>
</evidence>
<keyword evidence="8 10" id="KW-0560">Oxidoreductase</keyword>
<dbReference type="EC" id="1.1.1.3" evidence="4 10"/>
<dbReference type="Gene3D" id="3.30.360.10">
    <property type="entry name" value="Dihydrodipicolinate Reductase, domain 2"/>
    <property type="match status" value="1"/>
</dbReference>
<dbReference type="UniPathway" id="UPA00051">
    <property type="reaction ID" value="UER00465"/>
</dbReference>
<evidence type="ECO:0000256" key="2">
    <source>
        <dbReference type="ARBA" id="ARBA00005062"/>
    </source>
</evidence>
<dbReference type="SUPFAM" id="SSF51735">
    <property type="entry name" value="NAD(P)-binding Rossmann-fold domains"/>
    <property type="match status" value="1"/>
</dbReference>
<name>A0A2Z4IDS3_9BACT</name>
<dbReference type="InterPro" id="IPR001342">
    <property type="entry name" value="HDH_cat"/>
</dbReference>
<keyword evidence="9 10" id="KW-0486">Methionine biosynthesis</keyword>
<keyword evidence="10" id="KW-0521">NADP</keyword>
<dbReference type="EMBL" id="CP030041">
    <property type="protein sequence ID" value="AWW28955.1"/>
    <property type="molecule type" value="Genomic_DNA"/>
</dbReference>
<comment type="similarity">
    <text evidence="3 11">Belongs to the homoserine dehydrogenase family.</text>
</comment>
<comment type="pathway">
    <text evidence="1 10">Amino-acid biosynthesis; L-threonine biosynthesis; L-threonine from L-aspartate: step 3/5.</text>
</comment>
<sequence length="408" mass="44039">MTNRIGLFGFGVVGQGYYEIAKNDRPELLPETIVVQNKNKERDHSLQFSFDPTDILDAPCDIGIELISDPVQAYDYVNSLLKSGKKVISANKKMLAAHLPELLELEKAYGGSLLYEASAAAGIPIITCLDCHFAGDHISKLQGILNGSSNYILSRLFQDDLSLQEAVKLAQENGFAEADPTLDINGSDVSSKLTILGLHAFGKYIPEGEILTIGVQHVHAADVTLAKSLGLKIKLIATAQKDKDGLSLHILPTLVSANDPLFLVENEYNAAKVTSQNLGEQFFQGKGAGSLPTGASVYADLTKAEKGYGYSYDKLNGKKVTPEQPQSASLEVIISADSQEALKPMTDGISIHQANGKYWAISTVSTAELIKQLPVIETNKLSIIALNNTVSKENVLAQIQQQETVNIN</sequence>
<comment type="catalytic activity">
    <reaction evidence="10">
        <text>L-homoserine + NADP(+) = L-aspartate 4-semialdehyde + NADPH + H(+)</text>
        <dbReference type="Rhea" id="RHEA:15761"/>
        <dbReference type="ChEBI" id="CHEBI:15378"/>
        <dbReference type="ChEBI" id="CHEBI:57476"/>
        <dbReference type="ChEBI" id="CHEBI:57783"/>
        <dbReference type="ChEBI" id="CHEBI:58349"/>
        <dbReference type="ChEBI" id="CHEBI:537519"/>
        <dbReference type="EC" id="1.1.1.3"/>
    </reaction>
</comment>
<accession>A0A2Z4IDS3</accession>
<dbReference type="SUPFAM" id="SSF55347">
    <property type="entry name" value="Glyceraldehyde-3-phosphate dehydrogenase-like, C-terminal domain"/>
    <property type="match status" value="1"/>
</dbReference>
<dbReference type="OrthoDB" id="9808167at2"/>
<feature type="domain" description="Aspartate/homoserine dehydrogenase NAD-binding" evidence="13">
    <location>
        <begin position="9"/>
        <end position="116"/>
    </location>
</feature>
<evidence type="ECO:0000256" key="8">
    <source>
        <dbReference type="ARBA" id="ARBA00023002"/>
    </source>
</evidence>
<dbReference type="GO" id="GO:0050661">
    <property type="term" value="F:NADP binding"/>
    <property type="evidence" value="ECO:0007669"/>
    <property type="project" value="InterPro"/>
</dbReference>
<proteinExistence type="inferred from homology"/>
<dbReference type="GO" id="GO:0004412">
    <property type="term" value="F:homoserine dehydrogenase activity"/>
    <property type="evidence" value="ECO:0007669"/>
    <property type="project" value="UniProtKB-EC"/>
</dbReference>
<evidence type="ECO:0000256" key="11">
    <source>
        <dbReference type="RuleBase" id="RU004171"/>
    </source>
</evidence>
<evidence type="ECO:0000256" key="5">
    <source>
        <dbReference type="ARBA" id="ARBA00013376"/>
    </source>
</evidence>
<evidence type="ECO:0000313" key="15">
    <source>
        <dbReference type="Proteomes" id="UP000248688"/>
    </source>
</evidence>
<reference evidence="14 15" key="1">
    <citation type="submission" date="2018-06" db="EMBL/GenBank/DDBJ databases">
        <title>Echinicola strongylocentroti sp. nov., isolated from a sea urchin Strongylocentrotus intermedius.</title>
        <authorList>
            <person name="Bae S.S."/>
        </authorList>
    </citation>
    <scope>NUCLEOTIDE SEQUENCE [LARGE SCALE GENOMIC DNA]</scope>
    <source>
        <strain evidence="14 15">MEBiC08714</strain>
    </source>
</reference>
<dbReference type="GO" id="GO:0009088">
    <property type="term" value="P:threonine biosynthetic process"/>
    <property type="evidence" value="ECO:0007669"/>
    <property type="project" value="UniProtKB-UniPathway"/>
</dbReference>
<evidence type="ECO:0000256" key="3">
    <source>
        <dbReference type="ARBA" id="ARBA00006753"/>
    </source>
</evidence>
<gene>
    <name evidence="14" type="ORF">DN752_01740</name>
</gene>
<dbReference type="KEGG" id="est:DN752_01740"/>
<evidence type="ECO:0000259" key="13">
    <source>
        <dbReference type="Pfam" id="PF03447"/>
    </source>
</evidence>
<dbReference type="Proteomes" id="UP000248688">
    <property type="component" value="Chromosome"/>
</dbReference>
<dbReference type="NCBIfam" id="NF004976">
    <property type="entry name" value="PRK06349.1"/>
    <property type="match status" value="1"/>
</dbReference>
<dbReference type="GO" id="GO:0009086">
    <property type="term" value="P:methionine biosynthetic process"/>
    <property type="evidence" value="ECO:0007669"/>
    <property type="project" value="UniProtKB-KW"/>
</dbReference>
<dbReference type="PANTHER" id="PTHR43331">
    <property type="entry name" value="HOMOSERINE DEHYDROGENASE"/>
    <property type="match status" value="1"/>
</dbReference>
<dbReference type="RefSeq" id="WP_112782376.1">
    <property type="nucleotide sequence ID" value="NZ_CP030041.1"/>
</dbReference>
<dbReference type="PANTHER" id="PTHR43331:SF1">
    <property type="entry name" value="HOMOSERINE DEHYDROGENASE"/>
    <property type="match status" value="1"/>
</dbReference>
<evidence type="ECO:0000256" key="4">
    <source>
        <dbReference type="ARBA" id="ARBA00013213"/>
    </source>
</evidence>
<dbReference type="Pfam" id="PF00742">
    <property type="entry name" value="Homoserine_dh"/>
    <property type="match status" value="1"/>
</dbReference>
<keyword evidence="15" id="KW-1185">Reference proteome</keyword>
<dbReference type="Pfam" id="PF03447">
    <property type="entry name" value="NAD_binding_3"/>
    <property type="match status" value="1"/>
</dbReference>
<feature type="domain" description="Homoserine dehydrogenase catalytic" evidence="12">
    <location>
        <begin position="124"/>
        <end position="301"/>
    </location>
</feature>
<evidence type="ECO:0000256" key="10">
    <source>
        <dbReference type="RuleBase" id="RU000579"/>
    </source>
</evidence>
<dbReference type="InterPro" id="IPR005106">
    <property type="entry name" value="Asp/hSer_DH_NAD-bd"/>
</dbReference>
<comment type="pathway">
    <text evidence="2 10">Amino-acid biosynthesis; L-methionine biosynthesis via de novo pathway; L-homoserine from L-aspartate: step 3/3.</text>
</comment>
<evidence type="ECO:0000259" key="12">
    <source>
        <dbReference type="Pfam" id="PF00742"/>
    </source>
</evidence>
<organism evidence="14 15">
    <name type="scientific">Echinicola strongylocentroti</name>
    <dbReference type="NCBI Taxonomy" id="1795355"/>
    <lineage>
        <taxon>Bacteria</taxon>
        <taxon>Pseudomonadati</taxon>
        <taxon>Bacteroidota</taxon>
        <taxon>Cytophagia</taxon>
        <taxon>Cytophagales</taxon>
        <taxon>Cyclobacteriaceae</taxon>
        <taxon>Echinicola</taxon>
    </lineage>
</organism>
<dbReference type="FunFam" id="3.30.360.10:FF:000005">
    <property type="entry name" value="Homoserine dehydrogenase"/>
    <property type="match status" value="1"/>
</dbReference>
<dbReference type="PROSITE" id="PS01042">
    <property type="entry name" value="HOMOSER_DHGENASE"/>
    <property type="match status" value="1"/>
</dbReference>
<protein>
    <recommendedName>
        <fullName evidence="5 10">Homoserine dehydrogenase</fullName>
        <ecNumber evidence="4 10">1.1.1.3</ecNumber>
    </recommendedName>
</protein>
<evidence type="ECO:0000256" key="9">
    <source>
        <dbReference type="ARBA" id="ARBA00023167"/>
    </source>
</evidence>
<evidence type="ECO:0000313" key="14">
    <source>
        <dbReference type="EMBL" id="AWW28955.1"/>
    </source>
</evidence>
<evidence type="ECO:0000256" key="1">
    <source>
        <dbReference type="ARBA" id="ARBA00005056"/>
    </source>
</evidence>